<name>A0A2P5FEW7_TREOI</name>
<evidence type="ECO:0000313" key="1">
    <source>
        <dbReference type="EMBL" id="PON96316.1"/>
    </source>
</evidence>
<dbReference type="AlphaFoldDB" id="A0A2P5FEW7"/>
<protein>
    <submittedName>
        <fullName evidence="1">Uncharacterized protein</fullName>
    </submittedName>
</protein>
<feature type="non-terminal residue" evidence="1">
    <location>
        <position position="1"/>
    </location>
</feature>
<dbReference type="EMBL" id="JXTC01000039">
    <property type="protein sequence ID" value="PON96316.1"/>
    <property type="molecule type" value="Genomic_DNA"/>
</dbReference>
<proteinExistence type="predicted"/>
<dbReference type="OrthoDB" id="10439683at2759"/>
<evidence type="ECO:0000313" key="2">
    <source>
        <dbReference type="Proteomes" id="UP000237000"/>
    </source>
</evidence>
<dbReference type="InParanoid" id="A0A2P5FEW7"/>
<dbReference type="Proteomes" id="UP000237000">
    <property type="component" value="Unassembled WGS sequence"/>
</dbReference>
<comment type="caution">
    <text evidence="1">The sequence shown here is derived from an EMBL/GenBank/DDBJ whole genome shotgun (WGS) entry which is preliminary data.</text>
</comment>
<sequence>RQKQLSLSLVLLKVHQSNMSFYLFYSQSSDQSYMVRYVFQKQRQADAYPSEKKFCIKQHVKDSRSVHSFTVTHIQLYTSSHPAMKSSQTKQSTFTFPKAQKLVEYKTSPYKLCVYFPLFKKEKKKVDSFVSIKEDWFQLN</sequence>
<gene>
    <name evidence="1" type="ORF">TorRG33x02_079050</name>
</gene>
<keyword evidence="2" id="KW-1185">Reference proteome</keyword>
<organism evidence="1 2">
    <name type="scientific">Trema orientale</name>
    <name type="common">Charcoal tree</name>
    <name type="synonym">Celtis orientalis</name>
    <dbReference type="NCBI Taxonomy" id="63057"/>
    <lineage>
        <taxon>Eukaryota</taxon>
        <taxon>Viridiplantae</taxon>
        <taxon>Streptophyta</taxon>
        <taxon>Embryophyta</taxon>
        <taxon>Tracheophyta</taxon>
        <taxon>Spermatophyta</taxon>
        <taxon>Magnoliopsida</taxon>
        <taxon>eudicotyledons</taxon>
        <taxon>Gunneridae</taxon>
        <taxon>Pentapetalae</taxon>
        <taxon>rosids</taxon>
        <taxon>fabids</taxon>
        <taxon>Rosales</taxon>
        <taxon>Cannabaceae</taxon>
        <taxon>Trema</taxon>
    </lineage>
</organism>
<reference evidence="2" key="1">
    <citation type="submission" date="2016-06" db="EMBL/GenBank/DDBJ databases">
        <title>Parallel loss of symbiosis genes in relatives of nitrogen-fixing non-legume Parasponia.</title>
        <authorList>
            <person name="Van Velzen R."/>
            <person name="Holmer R."/>
            <person name="Bu F."/>
            <person name="Rutten L."/>
            <person name="Van Zeijl A."/>
            <person name="Liu W."/>
            <person name="Santuari L."/>
            <person name="Cao Q."/>
            <person name="Sharma T."/>
            <person name="Shen D."/>
            <person name="Roswanjaya Y."/>
            <person name="Wardhani T."/>
            <person name="Kalhor M.S."/>
            <person name="Jansen J."/>
            <person name="Van den Hoogen J."/>
            <person name="Gungor B."/>
            <person name="Hartog M."/>
            <person name="Hontelez J."/>
            <person name="Verver J."/>
            <person name="Yang W.-C."/>
            <person name="Schijlen E."/>
            <person name="Repin R."/>
            <person name="Schilthuizen M."/>
            <person name="Schranz E."/>
            <person name="Heidstra R."/>
            <person name="Miyata K."/>
            <person name="Fedorova E."/>
            <person name="Kohlen W."/>
            <person name="Bisseling T."/>
            <person name="Smit S."/>
            <person name="Geurts R."/>
        </authorList>
    </citation>
    <scope>NUCLEOTIDE SEQUENCE [LARGE SCALE GENOMIC DNA]</scope>
    <source>
        <strain evidence="2">cv. RG33-2</strain>
    </source>
</reference>
<accession>A0A2P5FEW7</accession>